<keyword evidence="2" id="KW-0808">Transferase</keyword>
<evidence type="ECO:0000313" key="3">
    <source>
        <dbReference type="Proteomes" id="UP000308705"/>
    </source>
</evidence>
<dbReference type="Pfam" id="PF00814">
    <property type="entry name" value="TsaD"/>
    <property type="match status" value="1"/>
</dbReference>
<dbReference type="OrthoDB" id="9809995at2"/>
<dbReference type="InterPro" id="IPR022496">
    <property type="entry name" value="T6A_TsaB"/>
</dbReference>
<dbReference type="Gene3D" id="3.30.420.40">
    <property type="match status" value="1"/>
</dbReference>
<dbReference type="GO" id="GO:0002949">
    <property type="term" value="P:tRNA threonylcarbamoyladenosine modification"/>
    <property type="evidence" value="ECO:0007669"/>
    <property type="project" value="InterPro"/>
</dbReference>
<dbReference type="PANTHER" id="PTHR11735:SF11">
    <property type="entry name" value="TRNA THREONYLCARBAMOYLADENOSINE BIOSYNTHESIS PROTEIN TSAB"/>
    <property type="match status" value="1"/>
</dbReference>
<dbReference type="GO" id="GO:0005829">
    <property type="term" value="C:cytosol"/>
    <property type="evidence" value="ECO:0007669"/>
    <property type="project" value="TreeGrafter"/>
</dbReference>
<comment type="caution">
    <text evidence="2">The sequence shown here is derived from an EMBL/GenBank/DDBJ whole genome shotgun (WGS) entry which is preliminary data.</text>
</comment>
<dbReference type="NCBIfam" id="TIGR03725">
    <property type="entry name" value="T6A_YeaZ"/>
    <property type="match status" value="1"/>
</dbReference>
<dbReference type="GO" id="GO:0016740">
    <property type="term" value="F:transferase activity"/>
    <property type="evidence" value="ECO:0007669"/>
    <property type="project" value="UniProtKB-KW"/>
</dbReference>
<evidence type="ECO:0000313" key="2">
    <source>
        <dbReference type="EMBL" id="TKK91019.1"/>
    </source>
</evidence>
<keyword evidence="3" id="KW-1185">Reference proteome</keyword>
<accession>A0A4U3MQ59</accession>
<feature type="domain" description="Gcp-like" evidence="1">
    <location>
        <begin position="31"/>
        <end position="144"/>
    </location>
</feature>
<proteinExistence type="predicted"/>
<reference evidence="2 3" key="1">
    <citation type="submission" date="2019-04" db="EMBL/GenBank/DDBJ databases">
        <title>Herbidospora sp. NEAU-GS14.nov., a novel actinomycete isolated from soil.</title>
        <authorList>
            <person name="Han L."/>
        </authorList>
    </citation>
    <scope>NUCLEOTIDE SEQUENCE [LARGE SCALE GENOMIC DNA]</scope>
    <source>
        <strain evidence="2 3">NEAU-GS14</strain>
    </source>
</reference>
<evidence type="ECO:0000259" key="1">
    <source>
        <dbReference type="Pfam" id="PF00814"/>
    </source>
</evidence>
<dbReference type="SUPFAM" id="SSF53067">
    <property type="entry name" value="Actin-like ATPase domain"/>
    <property type="match status" value="2"/>
</dbReference>
<sequence>MLVLAFDTATPAVTAAVHDGTRVLAESTTIDARRHGELLAPAIETVLREAGVTVHDVTAVVAGAGPGPYTGLRVGLITARALSTTLGVPAYGICTLDAIAYAADVPGPFTVITDARRKELFWATYADGSTRLDGPRVDKPADVPAQGTVVGARLYLDGVTGPEHPSAGSLAALAAVELARLSPEEAAAAAKLPEGRIDSVEAAQNRAILGPPVPIYLRRPDAQIPGAPKKVTA</sequence>
<dbReference type="PANTHER" id="PTHR11735">
    <property type="entry name" value="TRNA N6-ADENOSINE THREONYLCARBAMOYLTRANSFERASE"/>
    <property type="match status" value="1"/>
</dbReference>
<dbReference type="AlphaFoldDB" id="A0A4U3MQ59"/>
<gene>
    <name evidence="2" type="primary">tsaB</name>
    <name evidence="2" type="ORF">FDA94_04505</name>
</gene>
<dbReference type="Proteomes" id="UP000308705">
    <property type="component" value="Unassembled WGS sequence"/>
</dbReference>
<dbReference type="RefSeq" id="WP_137245721.1">
    <property type="nucleotide sequence ID" value="NZ_SZQA01000002.1"/>
</dbReference>
<protein>
    <submittedName>
        <fullName evidence="2">tRNA (Adenosine(37)-N6)-threonylcarbamoyltransferase complex dimerization subunit type 1 TsaB</fullName>
    </submittedName>
</protein>
<dbReference type="InterPro" id="IPR000905">
    <property type="entry name" value="Gcp-like_dom"/>
</dbReference>
<dbReference type="CDD" id="cd24032">
    <property type="entry name" value="ASKHA_NBD_TsaB"/>
    <property type="match status" value="1"/>
</dbReference>
<dbReference type="InterPro" id="IPR043129">
    <property type="entry name" value="ATPase_NBD"/>
</dbReference>
<name>A0A4U3MQ59_9ACTN</name>
<organism evidence="2 3">
    <name type="scientific">Herbidospora galbida</name>
    <dbReference type="NCBI Taxonomy" id="2575442"/>
    <lineage>
        <taxon>Bacteria</taxon>
        <taxon>Bacillati</taxon>
        <taxon>Actinomycetota</taxon>
        <taxon>Actinomycetes</taxon>
        <taxon>Streptosporangiales</taxon>
        <taxon>Streptosporangiaceae</taxon>
        <taxon>Herbidospora</taxon>
    </lineage>
</organism>
<dbReference type="EMBL" id="SZQA01000002">
    <property type="protein sequence ID" value="TKK91019.1"/>
    <property type="molecule type" value="Genomic_DNA"/>
</dbReference>